<dbReference type="InterPro" id="IPR049790">
    <property type="entry name" value="Rv3655c/TadE"/>
</dbReference>
<keyword evidence="2" id="KW-1133">Transmembrane helix</keyword>
<dbReference type="Proteomes" id="UP001500064">
    <property type="component" value="Unassembled WGS sequence"/>
</dbReference>
<feature type="transmembrane region" description="Helical" evidence="2">
    <location>
        <begin position="21"/>
        <end position="43"/>
    </location>
</feature>
<evidence type="ECO:0000313" key="3">
    <source>
        <dbReference type="EMBL" id="GAA1641093.1"/>
    </source>
</evidence>
<keyword evidence="2" id="KW-0472">Membrane</keyword>
<evidence type="ECO:0000256" key="2">
    <source>
        <dbReference type="SAM" id="Phobius"/>
    </source>
</evidence>
<dbReference type="NCBIfam" id="NF041390">
    <property type="entry name" value="TadE_Rv3655c"/>
    <property type="match status" value="1"/>
</dbReference>
<evidence type="ECO:0000256" key="1">
    <source>
        <dbReference type="SAM" id="MobiDB-lite"/>
    </source>
</evidence>
<dbReference type="RefSeq" id="WP_346107211.1">
    <property type="nucleotide sequence ID" value="NZ_BAAAMU010000029.1"/>
</dbReference>
<proteinExistence type="predicted"/>
<name>A0ABP4RF17_9ACTN</name>
<reference evidence="4" key="1">
    <citation type="journal article" date="2019" name="Int. J. Syst. Evol. Microbiol.">
        <title>The Global Catalogue of Microorganisms (GCM) 10K type strain sequencing project: providing services to taxonomists for standard genome sequencing and annotation.</title>
        <authorList>
            <consortium name="The Broad Institute Genomics Platform"/>
            <consortium name="The Broad Institute Genome Sequencing Center for Infectious Disease"/>
            <person name="Wu L."/>
            <person name="Ma J."/>
        </authorList>
    </citation>
    <scope>NUCLEOTIDE SEQUENCE [LARGE SCALE GENOMIC DNA]</scope>
    <source>
        <strain evidence="4">JCM 13929</strain>
    </source>
</reference>
<feature type="region of interest" description="Disordered" evidence="1">
    <location>
        <begin position="119"/>
        <end position="144"/>
    </location>
</feature>
<evidence type="ECO:0000313" key="4">
    <source>
        <dbReference type="Proteomes" id="UP001500064"/>
    </source>
</evidence>
<dbReference type="EMBL" id="BAAAMU010000029">
    <property type="protein sequence ID" value="GAA1641093.1"/>
    <property type="molecule type" value="Genomic_DNA"/>
</dbReference>
<sequence>MTPRNPGTSMSAKRTASRGSVTAETAAMLPALMVVLAAALWAIQTVSVQLECVDAARAAARAAARGEPLDQVHDFARAVTSPKAQVVITRDTEFTKVQITVEVRPSWAQSLPAVNVSATATARTEPWPDKGDAPDQSASTSILD</sequence>
<comment type="caution">
    <text evidence="3">The sequence shown here is derived from an EMBL/GenBank/DDBJ whole genome shotgun (WGS) entry which is preliminary data.</text>
</comment>
<gene>
    <name evidence="3" type="ORF">GCM10009733_042670</name>
</gene>
<organism evidence="3 4">
    <name type="scientific">Nonomuraea maheshkhaliensis</name>
    <dbReference type="NCBI Taxonomy" id="419590"/>
    <lineage>
        <taxon>Bacteria</taxon>
        <taxon>Bacillati</taxon>
        <taxon>Actinomycetota</taxon>
        <taxon>Actinomycetes</taxon>
        <taxon>Streptosporangiales</taxon>
        <taxon>Streptosporangiaceae</taxon>
        <taxon>Nonomuraea</taxon>
    </lineage>
</organism>
<evidence type="ECO:0008006" key="5">
    <source>
        <dbReference type="Google" id="ProtNLM"/>
    </source>
</evidence>
<protein>
    <recommendedName>
        <fullName evidence="5">Pilus assembly protein TadE</fullName>
    </recommendedName>
</protein>
<accession>A0ABP4RF17</accession>
<keyword evidence="2" id="KW-0812">Transmembrane</keyword>
<keyword evidence="4" id="KW-1185">Reference proteome</keyword>
<feature type="region of interest" description="Disordered" evidence="1">
    <location>
        <begin position="1"/>
        <end position="20"/>
    </location>
</feature>